<reference evidence="1" key="1">
    <citation type="submission" date="2020-11" db="EMBL/GenBank/DDBJ databases">
        <authorList>
            <consortium name="DOE Joint Genome Institute"/>
            <person name="Ahrendt S."/>
            <person name="Riley R."/>
            <person name="Andreopoulos W."/>
            <person name="Labutti K."/>
            <person name="Pangilinan J."/>
            <person name="Ruiz-Duenas F.J."/>
            <person name="Barrasa J.M."/>
            <person name="Sanchez-Garcia M."/>
            <person name="Camarero S."/>
            <person name="Miyauchi S."/>
            <person name="Serrano A."/>
            <person name="Linde D."/>
            <person name="Babiker R."/>
            <person name="Drula E."/>
            <person name="Ayuso-Fernandez I."/>
            <person name="Pacheco R."/>
            <person name="Padilla G."/>
            <person name="Ferreira P."/>
            <person name="Barriuso J."/>
            <person name="Kellner H."/>
            <person name="Castanera R."/>
            <person name="Alfaro M."/>
            <person name="Ramirez L."/>
            <person name="Pisabarro A.G."/>
            <person name="Kuo A."/>
            <person name="Tritt A."/>
            <person name="Lipzen A."/>
            <person name="He G."/>
            <person name="Yan M."/>
            <person name="Ng V."/>
            <person name="Cullen D."/>
            <person name="Martin F."/>
            <person name="Rosso M.-N."/>
            <person name="Henrissat B."/>
            <person name="Hibbett D."/>
            <person name="Martinez A.T."/>
            <person name="Grigoriev I.V."/>
        </authorList>
    </citation>
    <scope>NUCLEOTIDE SEQUENCE</scope>
    <source>
        <strain evidence="1">CBS 247.69</strain>
    </source>
</reference>
<sequence length="168" mass="19500">MKEIVHLSALVVQGTPEAMIFFLRWDEDDFKHTTVLHFLHCFFGIAKRESRFLRIMLDANVLGLLRPFLEIEGVLGIVRSLVAPSMVCISTELNLIDLIRNYGLETYLPELAQEPLDYVVYRRRVMIRAFDIFLDRGDHHPFPEILNSPWDTLPSGLEKSDYASFWTS</sequence>
<dbReference type="AlphaFoldDB" id="A0A9P5XVF5"/>
<name>A0A9P5XVF5_9AGAR</name>
<organism evidence="1 2">
    <name type="scientific">Collybia nuda</name>
    <dbReference type="NCBI Taxonomy" id="64659"/>
    <lineage>
        <taxon>Eukaryota</taxon>
        <taxon>Fungi</taxon>
        <taxon>Dikarya</taxon>
        <taxon>Basidiomycota</taxon>
        <taxon>Agaricomycotina</taxon>
        <taxon>Agaricomycetes</taxon>
        <taxon>Agaricomycetidae</taxon>
        <taxon>Agaricales</taxon>
        <taxon>Tricholomatineae</taxon>
        <taxon>Clitocybaceae</taxon>
        <taxon>Collybia</taxon>
    </lineage>
</organism>
<dbReference type="Proteomes" id="UP000807353">
    <property type="component" value="Unassembled WGS sequence"/>
</dbReference>
<gene>
    <name evidence="1" type="ORF">BDZ94DRAFT_101486</name>
</gene>
<dbReference type="OrthoDB" id="3029335at2759"/>
<accession>A0A9P5XVF5</accession>
<comment type="caution">
    <text evidence="1">The sequence shown here is derived from an EMBL/GenBank/DDBJ whole genome shotgun (WGS) entry which is preliminary data.</text>
</comment>
<evidence type="ECO:0000313" key="2">
    <source>
        <dbReference type="Proteomes" id="UP000807353"/>
    </source>
</evidence>
<evidence type="ECO:0000313" key="1">
    <source>
        <dbReference type="EMBL" id="KAF9458462.1"/>
    </source>
</evidence>
<dbReference type="EMBL" id="MU150339">
    <property type="protein sequence ID" value="KAF9458462.1"/>
    <property type="molecule type" value="Genomic_DNA"/>
</dbReference>
<keyword evidence="2" id="KW-1185">Reference proteome</keyword>
<protein>
    <submittedName>
        <fullName evidence="1">Uncharacterized protein</fullName>
    </submittedName>
</protein>
<proteinExistence type="predicted"/>